<evidence type="ECO:0000259" key="2">
    <source>
        <dbReference type="SMART" id="SM01008"/>
    </source>
</evidence>
<dbReference type="InterPro" id="IPR046867">
    <property type="entry name" value="AldOxase/xan_DH_MoCoBD2"/>
</dbReference>
<dbReference type="InterPro" id="IPR000674">
    <property type="entry name" value="Ald_Oxase/Xan_DH_a/b"/>
</dbReference>
<dbReference type="SMART" id="SM01008">
    <property type="entry name" value="Ald_Xan_dh_C"/>
    <property type="match status" value="1"/>
</dbReference>
<dbReference type="Pfam" id="PF02738">
    <property type="entry name" value="MoCoBD_1"/>
    <property type="match status" value="1"/>
</dbReference>
<dbReference type="EMBL" id="JADCNN020000022">
    <property type="protein sequence ID" value="MBM6997739.1"/>
    <property type="molecule type" value="Genomic_DNA"/>
</dbReference>
<evidence type="ECO:0000256" key="1">
    <source>
        <dbReference type="SAM" id="MobiDB-lite"/>
    </source>
</evidence>
<dbReference type="Proteomes" id="UP001516620">
    <property type="component" value="Unassembled WGS sequence"/>
</dbReference>
<dbReference type="PANTHER" id="PTHR11908:SF157">
    <property type="entry name" value="XANTHINE DEHYDROGENASE SUBUNIT D-RELATED"/>
    <property type="match status" value="1"/>
</dbReference>
<dbReference type="InterPro" id="IPR036856">
    <property type="entry name" value="Ald_Oxase/Xan_DH_a/b_sf"/>
</dbReference>
<organism evidence="3 4">
    <name type="scientific">Paenibacillus rhizolycopersici</name>
    <dbReference type="NCBI Taxonomy" id="2780073"/>
    <lineage>
        <taxon>Bacteria</taxon>
        <taxon>Bacillati</taxon>
        <taxon>Bacillota</taxon>
        <taxon>Bacilli</taxon>
        <taxon>Bacillales</taxon>
        <taxon>Paenibacillaceae</taxon>
        <taxon>Paenibacillus</taxon>
    </lineage>
</organism>
<reference evidence="3 4" key="1">
    <citation type="submission" date="2021-01" db="EMBL/GenBank/DDBJ databases">
        <title>Paenibacillus sp.nov. isolated from the rhizosphere soil of tomato plant.</title>
        <authorList>
            <person name="Thin K.K."/>
            <person name="Zhang X."/>
            <person name="He S."/>
        </authorList>
    </citation>
    <scope>NUCLEOTIDE SEQUENCE [LARGE SCALE GENOMIC DNA]</scope>
    <source>
        <strain evidence="3 4">DXFW5</strain>
    </source>
</reference>
<evidence type="ECO:0000313" key="4">
    <source>
        <dbReference type="Proteomes" id="UP001516620"/>
    </source>
</evidence>
<dbReference type="SUPFAM" id="SSF54665">
    <property type="entry name" value="CO dehydrogenase molybdoprotein N-domain-like"/>
    <property type="match status" value="1"/>
</dbReference>
<dbReference type="Pfam" id="PF20256">
    <property type="entry name" value="MoCoBD_2"/>
    <property type="match status" value="1"/>
</dbReference>
<accession>A0ABS2HCE4</accession>
<name>A0ABS2HCE4_9BACL</name>
<dbReference type="PANTHER" id="PTHR11908">
    <property type="entry name" value="XANTHINE DEHYDROGENASE"/>
    <property type="match status" value="1"/>
</dbReference>
<dbReference type="SUPFAM" id="SSF56003">
    <property type="entry name" value="Molybdenum cofactor-binding domain"/>
    <property type="match status" value="1"/>
</dbReference>
<gene>
    <name evidence="3" type="ORF">IM700_018925</name>
</gene>
<proteinExistence type="predicted"/>
<dbReference type="Gene3D" id="3.30.365.10">
    <property type="entry name" value="Aldehyde oxidase/xanthine dehydrogenase, molybdopterin binding domain"/>
    <property type="match status" value="4"/>
</dbReference>
<dbReference type="InterPro" id="IPR037165">
    <property type="entry name" value="AldOxase/xan_DH_Mopterin-bd_sf"/>
</dbReference>
<feature type="domain" description="Aldehyde oxidase/xanthine dehydrogenase a/b hammerhead" evidence="2">
    <location>
        <begin position="46"/>
        <end position="152"/>
    </location>
</feature>
<feature type="region of interest" description="Disordered" evidence="1">
    <location>
        <begin position="1"/>
        <end position="39"/>
    </location>
</feature>
<dbReference type="InterPro" id="IPR008274">
    <property type="entry name" value="AldOxase/xan_DH_MoCoBD1"/>
</dbReference>
<dbReference type="Pfam" id="PF01315">
    <property type="entry name" value="Ald_Xan_dh_C"/>
    <property type="match status" value="1"/>
</dbReference>
<dbReference type="Gene3D" id="3.90.1170.50">
    <property type="entry name" value="Aldehyde oxidase/xanthine dehydrogenase, a/b hammerhead"/>
    <property type="match status" value="1"/>
</dbReference>
<dbReference type="RefSeq" id="WP_193418550.1">
    <property type="nucleotide sequence ID" value="NZ_JADCNN020000022.1"/>
</dbReference>
<keyword evidence="4" id="KW-1185">Reference proteome</keyword>
<protein>
    <submittedName>
        <fullName evidence="3">Xanthine dehydrogenase family protein molybdopterin-binding subunit</fullName>
    </submittedName>
</protein>
<feature type="compositionally biased region" description="Polar residues" evidence="1">
    <location>
        <begin position="1"/>
        <end position="12"/>
    </location>
</feature>
<sequence length="773" mass="84480">MTMNRMQQPSKSTDAKVMNPADPNQSSKQVNPALKQKPLDLKSKLEGQTRYLHDMNFPGQLIGAIYRSPYAHARIKRINVEKARHVEGVHAVITADDVPNHKYGPTKFKDWNILAKDRVLFIGDEIAAVAAETKEAAEQALALIEVELEPLEGVFDPEAAMVSGAPQIHEEVELNRPMKVDVARGDLEEGKKKAAIVKGGRYVSNRIYQGHLEPVGAIAFWSEEEGITIWAPSHIPYRAREAYAAGFGLPEDKVRIIVPPIGGSFGAKYVLKVHVIAAALAMVTGRHVKIILDRYEDMITAHPRVPLTFDIEIGADAEGNFVYKDLTVYADAGARVYWSPNVIATACTRADNIYHFHNVKSTGYLVYTNNSPTTCMRGFGNAEMLFAVESVIDEIALEMGMDPAELRLKNIVHSGDTTLHGYRLDTCNLDECIEKVKELSGWNRRKELPPYRGLGLAVANHVSGFRAIDPRFDGSTAVIRVKPGGFVEVETGEIELGQGMTLTYARIASRVLGIPEDEILVKSGDTGRYPFGIGTLASRSTVMGGNAVQKAAESLLREIQQLAVQALGEGAVFEEGVVKHDGKTFALGDVVDWFRARHAGEELTVKETYVPDTELPDATYFGHPSPNYPFAAHVAEVEVDPDTGRTKVVGYWAVHDSGTILHETMAKSQVLGAVAQGIGWVTMEDLIVQEGKVMNPSMMDYRMPGAKDMPDVQVHFVQEADPHGPFGAKSLGEVALDPVPGAIANAIAHATGRRGQVLPLSAERVWMSLQSQG</sequence>
<evidence type="ECO:0000313" key="3">
    <source>
        <dbReference type="EMBL" id="MBM6997739.1"/>
    </source>
</evidence>
<comment type="caution">
    <text evidence="3">The sequence shown here is derived from an EMBL/GenBank/DDBJ whole genome shotgun (WGS) entry which is preliminary data.</text>
</comment>
<dbReference type="InterPro" id="IPR016208">
    <property type="entry name" value="Ald_Oxase/xanthine_DH-like"/>
</dbReference>